<proteinExistence type="predicted"/>
<sequence>MLYRPSETRRKPTANPNKNAQNELHFCNLISRIMLIWTYCFERYLTDY</sequence>
<dbReference type="Proteomes" id="UP000004621">
    <property type="component" value="Unassembled WGS sequence"/>
</dbReference>
<name>A0A9W5IQ02_NEISU</name>
<accession>A0A9W5IQ02</accession>
<dbReference type="EMBL" id="ACEO02000009">
    <property type="protein sequence ID" value="EFC51615.1"/>
    <property type="molecule type" value="Genomic_DNA"/>
</dbReference>
<organism evidence="1 2">
    <name type="scientific">Neisseria subflava NJ9703</name>
    <dbReference type="NCBI Taxonomy" id="546268"/>
    <lineage>
        <taxon>Bacteria</taxon>
        <taxon>Pseudomonadati</taxon>
        <taxon>Pseudomonadota</taxon>
        <taxon>Betaproteobacteria</taxon>
        <taxon>Neisseriales</taxon>
        <taxon>Neisseriaceae</taxon>
        <taxon>Neisseria</taxon>
    </lineage>
</organism>
<gene>
    <name evidence="1" type="ORF">NEISUBOT_04868</name>
</gene>
<comment type="caution">
    <text evidence="1">The sequence shown here is derived from an EMBL/GenBank/DDBJ whole genome shotgun (WGS) entry which is preliminary data.</text>
</comment>
<evidence type="ECO:0000313" key="2">
    <source>
        <dbReference type="Proteomes" id="UP000004621"/>
    </source>
</evidence>
<protein>
    <submittedName>
        <fullName evidence="1">Uncharacterized protein</fullName>
    </submittedName>
</protein>
<evidence type="ECO:0000313" key="1">
    <source>
        <dbReference type="EMBL" id="EFC51615.1"/>
    </source>
</evidence>
<reference evidence="1 2" key="1">
    <citation type="submission" date="2010-01" db="EMBL/GenBank/DDBJ databases">
        <authorList>
            <person name="Weinstock G."/>
            <person name="Sodergren E."/>
            <person name="Clifton S."/>
            <person name="Fulton L."/>
            <person name="Fulton B."/>
            <person name="Courtney L."/>
            <person name="Fronick C."/>
            <person name="Harrison M."/>
            <person name="Strong C."/>
            <person name="Farmer C."/>
            <person name="Delahaunty K."/>
            <person name="Markovic C."/>
            <person name="Hall O."/>
            <person name="Minx P."/>
            <person name="Tomlinson C."/>
            <person name="Mitreva M."/>
            <person name="Nelson J."/>
            <person name="Hou S."/>
            <person name="Wollam A."/>
            <person name="Pepin K.H."/>
            <person name="Johnson M."/>
            <person name="Bhonagiri V."/>
            <person name="Nash W.E."/>
            <person name="Warren W."/>
            <person name="Chinwalla A."/>
            <person name="Mardis E.R."/>
            <person name="Wilson R.K."/>
        </authorList>
    </citation>
    <scope>NUCLEOTIDE SEQUENCE [LARGE SCALE GENOMIC DNA]</scope>
    <source>
        <strain evidence="1 2">NJ9703</strain>
    </source>
</reference>
<dbReference type="AlphaFoldDB" id="A0A9W5IQ02"/>